<feature type="domain" description="Bacteriophage phiJL001 Gp84 C-terminal" evidence="1">
    <location>
        <begin position="190"/>
        <end position="263"/>
    </location>
</feature>
<dbReference type="KEGG" id="cna:AB433_03675"/>
<sequence length="272" mass="30114">MSRDWFTEELETVATWWRVYRRDGVTVGLTSHDRDLVFDDIRHQTAPGMVPSAIRLSADFEPDSAEVTGAFDHHAITAEDLAAGRFDGARVEMGVVDWETRETEMIYSGTIGRVEEDGPSFSAELQSEKARLSVDLIPRTSPTCRADFCGPECGLSSALFTHETTVSKIDFEDNAITLSAGPSAADLLDGSVTWIDGKTAGLSHRIAAVDGNRLILDPFIRNFENVDARVSVRQGCDHRWQTCADRFDNAVNFRGEPFLPGNDLLTRYPKAK</sequence>
<evidence type="ECO:0000313" key="3">
    <source>
        <dbReference type="Proteomes" id="UP000035287"/>
    </source>
</evidence>
<dbReference type="InterPro" id="IPR018964">
    <property type="entry name" value="Phage_phiJL001_Gp84_C"/>
</dbReference>
<dbReference type="EMBL" id="CP011770">
    <property type="protein sequence ID" value="AKM09280.1"/>
    <property type="molecule type" value="Genomic_DNA"/>
</dbReference>
<dbReference type="AlphaFoldDB" id="A0A0G3XCK1"/>
<dbReference type="NCBIfam" id="TIGR02218">
    <property type="entry name" value="phg_TIGR02218"/>
    <property type="match status" value="1"/>
</dbReference>
<dbReference type="STRING" id="1348774.AB433_03675"/>
<organism evidence="2 3">
    <name type="scientific">Croceicoccus naphthovorans</name>
    <dbReference type="NCBI Taxonomy" id="1348774"/>
    <lineage>
        <taxon>Bacteria</taxon>
        <taxon>Pseudomonadati</taxon>
        <taxon>Pseudomonadota</taxon>
        <taxon>Alphaproteobacteria</taxon>
        <taxon>Sphingomonadales</taxon>
        <taxon>Erythrobacteraceae</taxon>
        <taxon>Croceicoccus</taxon>
    </lineage>
</organism>
<proteinExistence type="predicted"/>
<keyword evidence="3" id="KW-1185">Reference proteome</keyword>
<dbReference type="RefSeq" id="WP_047819970.1">
    <property type="nucleotide sequence ID" value="NZ_CP011770.1"/>
</dbReference>
<evidence type="ECO:0000313" key="2">
    <source>
        <dbReference type="EMBL" id="AKM09280.1"/>
    </source>
</evidence>
<dbReference type="Pfam" id="PF09931">
    <property type="entry name" value="Phage_phiJL001_Gp84_N"/>
    <property type="match status" value="1"/>
</dbReference>
<evidence type="ECO:0000259" key="1">
    <source>
        <dbReference type="Pfam" id="PF09356"/>
    </source>
</evidence>
<name>A0A0G3XCK1_9SPHN</name>
<gene>
    <name evidence="2" type="ORF">AB433_03675</name>
</gene>
<dbReference type="PATRIC" id="fig|1348774.3.peg.765"/>
<reference evidence="2 3" key="1">
    <citation type="submission" date="2015-06" db="EMBL/GenBank/DDBJ databases">
        <authorList>
            <person name="Zeng Y."/>
            <person name="Huang Y."/>
        </authorList>
    </citation>
    <scope>NUCLEOTIDE SEQUENCE [LARGE SCALE GENOMIC DNA]</scope>
    <source>
        <strain evidence="2 3">PQ-2</strain>
    </source>
</reference>
<dbReference type="Pfam" id="PF09356">
    <property type="entry name" value="Phage_BR0599"/>
    <property type="match status" value="1"/>
</dbReference>
<protein>
    <recommendedName>
        <fullName evidence="1">Bacteriophage phiJL001 Gp84 C-terminal domain-containing protein</fullName>
    </recommendedName>
</protein>
<dbReference type="Proteomes" id="UP000035287">
    <property type="component" value="Chromosome"/>
</dbReference>
<dbReference type="OrthoDB" id="1633386at2"/>
<dbReference type="InterPro" id="IPR011928">
    <property type="entry name" value="Phage_phiJL001_Gp84"/>
</dbReference>
<accession>A0A0G3XCK1</accession>